<name>A0A0A7HEH7_9CAUD</name>
<evidence type="ECO:0000313" key="1">
    <source>
        <dbReference type="EMBL" id="AIZ01609.1"/>
    </source>
</evidence>
<dbReference type="KEGG" id="vg:24725171"/>
<reference evidence="1 2" key="1">
    <citation type="submission" date="2014-09" db="EMBL/GenBank/DDBJ databases">
        <title>Complete genome sequences of seven Vibrio cholerae phages isolated in China.</title>
        <authorList>
            <person name="Bhandare S.G."/>
            <person name="Warry A."/>
            <person name="Emes R.D."/>
            <person name="Su J."/>
            <person name="Barrow P.A."/>
            <person name="Atterbury R.J."/>
        </authorList>
    </citation>
    <scope>NUCLEOTIDE SEQUENCE [LARGE SCALE GENOMIC DNA]</scope>
</reference>
<organism evidence="1 2">
    <name type="scientific">Vibrio phage J2</name>
    <dbReference type="NCBI Taxonomy" id="1558467"/>
    <lineage>
        <taxon>Viruses</taxon>
        <taxon>Duplodnaviria</taxon>
        <taxon>Heunggongvirae</taxon>
        <taxon>Uroviricota</taxon>
        <taxon>Caudoviricetes</taxon>
        <taxon>Enhodamvirus</taxon>
        <taxon>Enhodamvirus VP2</taxon>
    </lineage>
</organism>
<accession>A0A0A7HEH7</accession>
<dbReference type="OrthoDB" id="4861at10239"/>
<dbReference type="GeneID" id="24725171"/>
<dbReference type="EMBL" id="KM612264">
    <property type="protein sequence ID" value="AIZ01609.1"/>
    <property type="molecule type" value="Genomic_DNA"/>
</dbReference>
<dbReference type="Proteomes" id="UP000030722">
    <property type="component" value="Genome"/>
</dbReference>
<dbReference type="RefSeq" id="YP_009152769.1">
    <property type="nucleotide sequence ID" value="NC_027393.1"/>
</dbReference>
<gene>
    <name evidence="1" type="ORF">J2_0018</name>
</gene>
<protein>
    <submittedName>
        <fullName evidence="1">Uncharacterized protein</fullName>
    </submittedName>
</protein>
<proteinExistence type="predicted"/>
<evidence type="ECO:0000313" key="2">
    <source>
        <dbReference type="Proteomes" id="UP000030722"/>
    </source>
</evidence>
<sequence length="390" mass="41651">MWDKDTVDFTNHANNNLARKDGVAESGFGSGFSASVDNEMASGLSVSRYIMSAPIRERNAKIRDLMNEDPDIARFRSVSINPNTGYPESSYDYDAAADYLIERGDEGFQSTAELTAQIQESVKQTDEMNRIIGAEANALGIAGSFAGAFASQTMEPLNYVAVIPGLGQAASMSVKAKAAVGAVEGALASALAQPAIKGWKNENDIEYTTKDVVLDVGMSAAFGGALSALSHWVSGAIGGIKSKKAEAVSTDNVEALNAAESRLNEFKSEVEHLDALPDELKPETAKAALDALDDTAKLIAKGEDQWSEPANPYAKMADEEIEPVLEQSLGIERKKPEGEGVDVDTPEQVVLKDETLFDFEVDGQKAADVVKGYDDDIKKLEDTFACMMGG</sequence>